<dbReference type="AlphaFoldDB" id="A0AAV9JH70"/>
<dbReference type="PANTHER" id="PTHR24185:SF1">
    <property type="entry name" value="CALCIUM-INDEPENDENT PHOSPHOLIPASE A2-GAMMA"/>
    <property type="match status" value="1"/>
</dbReference>
<comment type="caution">
    <text evidence="6">The sequence shown here is derived from an EMBL/GenBank/DDBJ whole genome shotgun (WGS) entry which is preliminary data.</text>
</comment>
<dbReference type="PANTHER" id="PTHR24185">
    <property type="entry name" value="CALCIUM-INDEPENDENT PHOSPHOLIPASE A2-GAMMA"/>
    <property type="match status" value="1"/>
</dbReference>
<dbReference type="GO" id="GO:0016020">
    <property type="term" value="C:membrane"/>
    <property type="evidence" value="ECO:0007669"/>
    <property type="project" value="TreeGrafter"/>
</dbReference>
<evidence type="ECO:0000256" key="3">
    <source>
        <dbReference type="ARBA" id="ARBA00023098"/>
    </source>
</evidence>
<accession>A0AAV9JH70</accession>
<proteinExistence type="predicted"/>
<dbReference type="SUPFAM" id="SSF52151">
    <property type="entry name" value="FabD/lysophospholipase-like"/>
    <property type="match status" value="1"/>
</dbReference>
<dbReference type="GO" id="GO:0046486">
    <property type="term" value="P:glycerolipid metabolic process"/>
    <property type="evidence" value="ECO:0007669"/>
    <property type="project" value="UniProtKB-ARBA"/>
</dbReference>
<evidence type="ECO:0000313" key="7">
    <source>
        <dbReference type="Proteomes" id="UP001324427"/>
    </source>
</evidence>
<dbReference type="GO" id="GO:0016042">
    <property type="term" value="P:lipid catabolic process"/>
    <property type="evidence" value="ECO:0007669"/>
    <property type="project" value="UniProtKB-UniRule"/>
</dbReference>
<reference evidence="6 7" key="1">
    <citation type="submission" date="2021-11" db="EMBL/GenBank/DDBJ databases">
        <title>Black yeast isolated from Biological Soil Crust.</title>
        <authorList>
            <person name="Kurbessoian T."/>
        </authorList>
    </citation>
    <scope>NUCLEOTIDE SEQUENCE [LARGE SCALE GENOMIC DNA]</scope>
    <source>
        <strain evidence="6 7">CCFEE 5522</strain>
    </source>
</reference>
<feature type="active site" description="Nucleophile" evidence="4">
    <location>
        <position position="75"/>
    </location>
</feature>
<dbReference type="Gene3D" id="3.40.1090.10">
    <property type="entry name" value="Cytosolic phospholipase A2 catalytic domain"/>
    <property type="match status" value="1"/>
</dbReference>
<dbReference type="GO" id="GO:0047499">
    <property type="term" value="F:calcium-independent phospholipase A2 activity"/>
    <property type="evidence" value="ECO:0007669"/>
    <property type="project" value="TreeGrafter"/>
</dbReference>
<keyword evidence="2 4" id="KW-0442">Lipid degradation</keyword>
<keyword evidence="3 4" id="KW-0443">Lipid metabolism</keyword>
<dbReference type="PROSITE" id="PS51635">
    <property type="entry name" value="PNPLA"/>
    <property type="match status" value="1"/>
</dbReference>
<feature type="short sequence motif" description="DGA/G" evidence="4">
    <location>
        <begin position="242"/>
        <end position="244"/>
    </location>
</feature>
<keyword evidence="7" id="KW-1185">Reference proteome</keyword>
<dbReference type="EMBL" id="JAVFHQ010000025">
    <property type="protein sequence ID" value="KAK4544432.1"/>
    <property type="molecule type" value="Genomic_DNA"/>
</dbReference>
<evidence type="ECO:0000256" key="4">
    <source>
        <dbReference type="PROSITE-ProRule" id="PRU01161"/>
    </source>
</evidence>
<dbReference type="GO" id="GO:0019369">
    <property type="term" value="P:arachidonate metabolic process"/>
    <property type="evidence" value="ECO:0007669"/>
    <property type="project" value="TreeGrafter"/>
</dbReference>
<dbReference type="Pfam" id="PF01734">
    <property type="entry name" value="Patatin"/>
    <property type="match status" value="1"/>
</dbReference>
<dbReference type="InterPro" id="IPR002641">
    <property type="entry name" value="PNPLA_dom"/>
</dbReference>
<evidence type="ECO:0000313" key="6">
    <source>
        <dbReference type="EMBL" id="KAK4544432.1"/>
    </source>
</evidence>
<organism evidence="6 7">
    <name type="scientific">Oleoguttula mirabilis</name>
    <dbReference type="NCBI Taxonomy" id="1507867"/>
    <lineage>
        <taxon>Eukaryota</taxon>
        <taxon>Fungi</taxon>
        <taxon>Dikarya</taxon>
        <taxon>Ascomycota</taxon>
        <taxon>Pezizomycotina</taxon>
        <taxon>Dothideomycetes</taxon>
        <taxon>Dothideomycetidae</taxon>
        <taxon>Mycosphaerellales</taxon>
        <taxon>Teratosphaeriaceae</taxon>
        <taxon>Oleoguttula</taxon>
    </lineage>
</organism>
<feature type="short sequence motif" description="GXSXG" evidence="4">
    <location>
        <begin position="73"/>
        <end position="77"/>
    </location>
</feature>
<feature type="short sequence motif" description="GXGXXG" evidence="4">
    <location>
        <begin position="33"/>
        <end position="38"/>
    </location>
</feature>
<protein>
    <recommendedName>
        <fullName evidence="5">PNPLA domain-containing protein</fullName>
    </recommendedName>
</protein>
<name>A0AAV9JH70_9PEZI</name>
<feature type="active site" description="Proton acceptor" evidence="4">
    <location>
        <position position="242"/>
    </location>
</feature>
<sequence length="383" mass="42313">MTGDTKTTPEITPPGPPLPTLRKDGARLLALDGGGVKGVSSILILDAIMEKVRELEGGGVARKPADYFDLAAGTSTGGLIALMLFRLHMSTKQCLQVYKDLASAIFAPRFLGSRFLGSLLGKVGLLINAWRTGAEFAKGPLEKAIQKVVDEYSVKGDPYKDYLVHPESKMMFMCATLAEKGESILLRSYTQPEDAKPISHLPREKSEEGCVNSIKIVQAARATSAAPIYLPAETWNGVEFWDGGVLNNNPIEQLWNARYDLVGQHAAPPKVACMLSLGCGWSKSKPTLLNRAKNVISRYFESFMANTEAKHRDFKRLVQRMEGRNDQNGEVKYFRLNVATGDKSFDMADYTIMDQLEAITRVYIGEEEIRQQIDACATELTRK</sequence>
<dbReference type="Proteomes" id="UP001324427">
    <property type="component" value="Unassembled WGS sequence"/>
</dbReference>
<evidence type="ECO:0000259" key="5">
    <source>
        <dbReference type="PROSITE" id="PS51635"/>
    </source>
</evidence>
<gene>
    <name evidence="6" type="ORF">LTR36_004323</name>
</gene>
<keyword evidence="1 4" id="KW-0378">Hydrolase</keyword>
<evidence type="ECO:0000256" key="1">
    <source>
        <dbReference type="ARBA" id="ARBA00022801"/>
    </source>
</evidence>
<feature type="domain" description="PNPLA" evidence="5">
    <location>
        <begin position="29"/>
        <end position="255"/>
    </location>
</feature>
<dbReference type="InterPro" id="IPR016035">
    <property type="entry name" value="Acyl_Trfase/lysoPLipase"/>
</dbReference>
<evidence type="ECO:0000256" key="2">
    <source>
        <dbReference type="ARBA" id="ARBA00022963"/>
    </source>
</evidence>